<dbReference type="GeneID" id="24438968"/>
<dbReference type="RefSeq" id="XP_012653493.1">
    <property type="nucleotide sequence ID" value="XM_012798039.1"/>
</dbReference>
<sequence>MEKYINLIQVFKRNNSDTFKISRSLIFKILQLNSEQALNDQLKIQYLKEQKNQQFQDIMKLIKDYIDQARNNEEIDNGKQVVYINRALFPQLIRYFNLKLMNMKSNFKIA</sequence>
<proteinExistence type="predicted"/>
<dbReference type="AlphaFoldDB" id="W7X9C3"/>
<reference evidence="2" key="1">
    <citation type="journal article" date="2006" name="PLoS Biol.">
        <title>Macronuclear genome sequence of the ciliate Tetrahymena thermophila, a model eukaryote.</title>
        <authorList>
            <person name="Eisen J.A."/>
            <person name="Coyne R.S."/>
            <person name="Wu M."/>
            <person name="Wu D."/>
            <person name="Thiagarajan M."/>
            <person name="Wortman J.R."/>
            <person name="Badger J.H."/>
            <person name="Ren Q."/>
            <person name="Amedeo P."/>
            <person name="Jones K.M."/>
            <person name="Tallon L.J."/>
            <person name="Delcher A.L."/>
            <person name="Salzberg S.L."/>
            <person name="Silva J.C."/>
            <person name="Haas B.J."/>
            <person name="Majoros W.H."/>
            <person name="Farzad M."/>
            <person name="Carlton J.M."/>
            <person name="Smith R.K. Jr."/>
            <person name="Garg J."/>
            <person name="Pearlman R.E."/>
            <person name="Karrer K.M."/>
            <person name="Sun L."/>
            <person name="Manning G."/>
            <person name="Elde N.C."/>
            <person name="Turkewitz A.P."/>
            <person name="Asai D.J."/>
            <person name="Wilkes D.E."/>
            <person name="Wang Y."/>
            <person name="Cai H."/>
            <person name="Collins K."/>
            <person name="Stewart B.A."/>
            <person name="Lee S.R."/>
            <person name="Wilamowska K."/>
            <person name="Weinberg Z."/>
            <person name="Ruzzo W.L."/>
            <person name="Wloga D."/>
            <person name="Gaertig J."/>
            <person name="Frankel J."/>
            <person name="Tsao C.-C."/>
            <person name="Gorovsky M.A."/>
            <person name="Keeling P.J."/>
            <person name="Waller R.F."/>
            <person name="Patron N.J."/>
            <person name="Cherry J.M."/>
            <person name="Stover N.A."/>
            <person name="Krieger C.J."/>
            <person name="del Toro C."/>
            <person name="Ryder H.F."/>
            <person name="Williamson S.C."/>
            <person name="Barbeau R.A."/>
            <person name="Hamilton E.P."/>
            <person name="Orias E."/>
        </authorList>
    </citation>
    <scope>NUCLEOTIDE SEQUENCE [LARGE SCALE GENOMIC DNA]</scope>
    <source>
        <strain evidence="2">SB210</strain>
    </source>
</reference>
<dbReference type="EMBL" id="GG662663">
    <property type="protein sequence ID" value="EWS73952.1"/>
    <property type="molecule type" value="Genomic_DNA"/>
</dbReference>
<gene>
    <name evidence="1" type="ORF">TTHERM_000440469</name>
</gene>
<protein>
    <submittedName>
        <fullName evidence="1">Uncharacterized protein</fullName>
    </submittedName>
</protein>
<dbReference type="Proteomes" id="UP000009168">
    <property type="component" value="Unassembled WGS sequence"/>
</dbReference>
<accession>W7X9C3</accession>
<dbReference type="InParanoid" id="W7X9C3"/>
<keyword evidence="2" id="KW-1185">Reference proteome</keyword>
<evidence type="ECO:0000313" key="1">
    <source>
        <dbReference type="EMBL" id="EWS73952.1"/>
    </source>
</evidence>
<name>W7X9C3_TETTS</name>
<evidence type="ECO:0000313" key="2">
    <source>
        <dbReference type="Proteomes" id="UP000009168"/>
    </source>
</evidence>
<organism evidence="1 2">
    <name type="scientific">Tetrahymena thermophila (strain SB210)</name>
    <dbReference type="NCBI Taxonomy" id="312017"/>
    <lineage>
        <taxon>Eukaryota</taxon>
        <taxon>Sar</taxon>
        <taxon>Alveolata</taxon>
        <taxon>Ciliophora</taxon>
        <taxon>Intramacronucleata</taxon>
        <taxon>Oligohymenophorea</taxon>
        <taxon>Hymenostomatida</taxon>
        <taxon>Tetrahymenina</taxon>
        <taxon>Tetrahymenidae</taxon>
        <taxon>Tetrahymena</taxon>
    </lineage>
</organism>
<dbReference type="KEGG" id="tet:TTHERM_000440469"/>